<accession>A0ABS2PS43</accession>
<evidence type="ECO:0000256" key="8">
    <source>
        <dbReference type="ARBA" id="ARBA00023136"/>
    </source>
</evidence>
<feature type="transmembrane region" description="Helical" evidence="9">
    <location>
        <begin position="393"/>
        <end position="413"/>
    </location>
</feature>
<reference evidence="10 11" key="1">
    <citation type="submission" date="2021-01" db="EMBL/GenBank/DDBJ databases">
        <title>Genomic Encyclopedia of Type Strains, Phase IV (KMG-IV): sequencing the most valuable type-strain genomes for metagenomic binning, comparative biology and taxonomic classification.</title>
        <authorList>
            <person name="Goeker M."/>
        </authorList>
    </citation>
    <scope>NUCLEOTIDE SEQUENCE [LARGE SCALE GENOMIC DNA]</scope>
    <source>
        <strain evidence="10 11">DSM 27382</strain>
    </source>
</reference>
<keyword evidence="5 9" id="KW-0812">Transmembrane</keyword>
<feature type="transmembrane region" description="Helical" evidence="9">
    <location>
        <begin position="451"/>
        <end position="472"/>
    </location>
</feature>
<evidence type="ECO:0000256" key="2">
    <source>
        <dbReference type="ARBA" id="ARBA00009137"/>
    </source>
</evidence>
<name>A0ABS2PS43_9STRE</name>
<feature type="transmembrane region" description="Helical" evidence="9">
    <location>
        <begin position="185"/>
        <end position="207"/>
    </location>
</feature>
<keyword evidence="11" id="KW-1185">Reference proteome</keyword>
<keyword evidence="8 9" id="KW-0472">Membrane</keyword>
<proteinExistence type="inferred from homology"/>
<evidence type="ECO:0000313" key="10">
    <source>
        <dbReference type="EMBL" id="MBM7642375.1"/>
    </source>
</evidence>
<evidence type="ECO:0000256" key="4">
    <source>
        <dbReference type="ARBA" id="ARBA00022475"/>
    </source>
</evidence>
<keyword evidence="7" id="KW-0406">Ion transport</keyword>
<dbReference type="EMBL" id="JAFBEH010000010">
    <property type="protein sequence ID" value="MBM7642375.1"/>
    <property type="molecule type" value="Genomic_DNA"/>
</dbReference>
<dbReference type="PANTHER" id="PTHR32024:SF2">
    <property type="entry name" value="TRK SYSTEM POTASSIUM UPTAKE PROTEIN TRKG-RELATED"/>
    <property type="match status" value="1"/>
</dbReference>
<feature type="transmembrane region" description="Helical" evidence="9">
    <location>
        <begin position="331"/>
        <end position="353"/>
    </location>
</feature>
<dbReference type="InterPro" id="IPR003445">
    <property type="entry name" value="Cat_transpt"/>
</dbReference>
<evidence type="ECO:0000256" key="3">
    <source>
        <dbReference type="ARBA" id="ARBA00022448"/>
    </source>
</evidence>
<dbReference type="PANTHER" id="PTHR32024">
    <property type="entry name" value="TRK SYSTEM POTASSIUM UPTAKE PROTEIN TRKG-RELATED"/>
    <property type="match status" value="1"/>
</dbReference>
<evidence type="ECO:0000256" key="1">
    <source>
        <dbReference type="ARBA" id="ARBA00004651"/>
    </source>
</evidence>
<evidence type="ECO:0000256" key="5">
    <source>
        <dbReference type="ARBA" id="ARBA00022692"/>
    </source>
</evidence>
<sequence>MNRSMVRYQVSKLLLIEACLLLVPLIVAFIYQEPAKVIWSILGTILLLCAIGGLGVLFKPKNQHIYTKEGMMTVALCWVLWSFFGGLPFVFAGQIPSVIDSFFEMSSGFTTTGATILPDVGVLSHSLLFWRSFAHLIGGMGVLVFALAIMSNSKNSNHELMRAEVPGPVFGKVVSKLKNTAQILYIIYLMMFVLLVIILVICGMPLFDSLVISMGSAGTGGFAVYNDSIAHYHSSLIAYVVSIATLLFGVNFNLYFLILLGKVKAFFKDQELRTYFGIVALTTIMITLNIMHLYNDVSKSFEYAFFEVSTVITTTGFGITDTTVWPLFTQVLLVFLMIIGGSAGSTAGGLKVIRGLILTKIAKNQFLSTLYPNRVLSLHINGEVLDKQTQHNVLKYLAIYTMMFLGLILILSWDNENFLIVVSAAASTFNNIGPILGTSETFAIFGPFAKLAMSFAMIAGRLEIYPVLLLFLPKTWSSKQ</sequence>
<keyword evidence="6 9" id="KW-1133">Transmembrane helix</keyword>
<keyword evidence="3" id="KW-0813">Transport</keyword>
<feature type="transmembrane region" description="Helical" evidence="9">
    <location>
        <begin position="12"/>
        <end position="31"/>
    </location>
</feature>
<protein>
    <submittedName>
        <fullName evidence="10">Trk system potassium uptake protein TrkH</fullName>
    </submittedName>
</protein>
<feature type="transmembrane region" description="Helical" evidence="9">
    <location>
        <begin position="272"/>
        <end position="294"/>
    </location>
</feature>
<evidence type="ECO:0000256" key="9">
    <source>
        <dbReference type="SAM" id="Phobius"/>
    </source>
</evidence>
<evidence type="ECO:0000313" key="11">
    <source>
        <dbReference type="Proteomes" id="UP000697472"/>
    </source>
</evidence>
<feature type="transmembrane region" description="Helical" evidence="9">
    <location>
        <begin position="70"/>
        <end position="91"/>
    </location>
</feature>
<gene>
    <name evidence="10" type="ORF">JOC28_000672</name>
</gene>
<feature type="transmembrane region" description="Helical" evidence="9">
    <location>
        <begin position="128"/>
        <end position="150"/>
    </location>
</feature>
<dbReference type="Proteomes" id="UP000697472">
    <property type="component" value="Unassembled WGS sequence"/>
</dbReference>
<dbReference type="RefSeq" id="WP_205009225.1">
    <property type="nucleotide sequence ID" value="NZ_JAFBEH010000010.1"/>
</dbReference>
<evidence type="ECO:0000256" key="7">
    <source>
        <dbReference type="ARBA" id="ARBA00023065"/>
    </source>
</evidence>
<comment type="caution">
    <text evidence="10">The sequence shown here is derived from an EMBL/GenBank/DDBJ whole genome shotgun (WGS) entry which is preliminary data.</text>
</comment>
<feature type="transmembrane region" description="Helical" evidence="9">
    <location>
        <begin position="236"/>
        <end position="260"/>
    </location>
</feature>
<dbReference type="Pfam" id="PF02386">
    <property type="entry name" value="TrkH"/>
    <property type="match status" value="1"/>
</dbReference>
<feature type="transmembrane region" description="Helical" evidence="9">
    <location>
        <begin position="37"/>
        <end position="58"/>
    </location>
</feature>
<keyword evidence="4" id="KW-1003">Cell membrane</keyword>
<organism evidence="10 11">
    <name type="scientific">Streptococcus loxodontisalivarius</name>
    <dbReference type="NCBI Taxonomy" id="1349415"/>
    <lineage>
        <taxon>Bacteria</taxon>
        <taxon>Bacillati</taxon>
        <taxon>Bacillota</taxon>
        <taxon>Bacilli</taxon>
        <taxon>Lactobacillales</taxon>
        <taxon>Streptococcaceae</taxon>
        <taxon>Streptococcus</taxon>
    </lineage>
</organism>
<comment type="similarity">
    <text evidence="2">Belongs to the TrkH potassium transport family.</text>
</comment>
<evidence type="ECO:0000256" key="6">
    <source>
        <dbReference type="ARBA" id="ARBA00022989"/>
    </source>
</evidence>
<comment type="subcellular location">
    <subcellularLocation>
        <location evidence="1">Cell membrane</location>
        <topology evidence="1">Multi-pass membrane protein</topology>
    </subcellularLocation>
</comment>